<evidence type="ECO:0000313" key="11">
    <source>
        <dbReference type="EMBL" id="GAA0718351.1"/>
    </source>
</evidence>
<dbReference type="PIRSF" id="PIRSF005814">
    <property type="entry name" value="MutS_YshD"/>
    <property type="match status" value="1"/>
</dbReference>
<dbReference type="RefSeq" id="WP_343766221.1">
    <property type="nucleotide sequence ID" value="NZ_BAAACF010000001.1"/>
</dbReference>
<dbReference type="HAMAP" id="MF_00092">
    <property type="entry name" value="MutS2"/>
    <property type="match status" value="1"/>
</dbReference>
<gene>
    <name evidence="8" type="primary">mutS2</name>
    <name evidence="8" type="synonym">rqcU</name>
    <name evidence="11" type="ORF">GCM10008905_05070</name>
</gene>
<feature type="coiled-coil region" evidence="9">
    <location>
        <begin position="227"/>
        <end position="255"/>
    </location>
</feature>
<name>A0ABN1INX6_9CLOT</name>
<feature type="binding site" evidence="8">
    <location>
        <begin position="332"/>
        <end position="339"/>
    </location>
    <ligand>
        <name>ATP</name>
        <dbReference type="ChEBI" id="CHEBI:30616"/>
    </ligand>
</feature>
<evidence type="ECO:0000256" key="8">
    <source>
        <dbReference type="HAMAP-Rule" id="MF_00092"/>
    </source>
</evidence>
<dbReference type="CDD" id="cd06503">
    <property type="entry name" value="ATP-synt_Fo_b"/>
    <property type="match status" value="1"/>
</dbReference>
<evidence type="ECO:0000256" key="4">
    <source>
        <dbReference type="ARBA" id="ARBA00022801"/>
    </source>
</evidence>
<evidence type="ECO:0000313" key="12">
    <source>
        <dbReference type="Proteomes" id="UP001500339"/>
    </source>
</evidence>
<proteinExistence type="inferred from homology"/>
<dbReference type="SUPFAM" id="SSF52540">
    <property type="entry name" value="P-loop containing nucleoside triphosphate hydrolases"/>
    <property type="match status" value="1"/>
</dbReference>
<dbReference type="InterPro" id="IPR007696">
    <property type="entry name" value="DNA_mismatch_repair_MutS_core"/>
</dbReference>
<dbReference type="SUPFAM" id="SSF160443">
    <property type="entry name" value="SMR domain-like"/>
    <property type="match status" value="1"/>
</dbReference>
<keyword evidence="1 8" id="KW-0540">Nuclease</keyword>
<evidence type="ECO:0000259" key="10">
    <source>
        <dbReference type="PROSITE" id="PS50828"/>
    </source>
</evidence>
<dbReference type="EC" id="3.6.4.-" evidence="8"/>
<organism evidence="11 12">
    <name type="scientific">Clostridium malenominatum</name>
    <dbReference type="NCBI Taxonomy" id="1539"/>
    <lineage>
        <taxon>Bacteria</taxon>
        <taxon>Bacillati</taxon>
        <taxon>Bacillota</taxon>
        <taxon>Clostridia</taxon>
        <taxon>Eubacteriales</taxon>
        <taxon>Clostridiaceae</taxon>
        <taxon>Clostridium</taxon>
    </lineage>
</organism>
<comment type="function">
    <text evidence="8">Acts as a ribosome collision sensor, splitting the ribosome into its 2 subunits. Detects stalled/collided 70S ribosomes which it binds and splits by an ATP-hydrolysis driven conformational change. Acts upstream of the ribosome quality control system (RQC), a ribosome-associated complex that mediates the extraction of incompletely synthesized nascent chains from stalled ribosomes and their subsequent degradation. Probably generates substrates for RQC.</text>
</comment>
<dbReference type="Gene3D" id="3.40.50.300">
    <property type="entry name" value="P-loop containing nucleotide triphosphate hydrolases"/>
    <property type="match status" value="1"/>
</dbReference>
<dbReference type="InterPro" id="IPR045076">
    <property type="entry name" value="MutS"/>
</dbReference>
<protein>
    <recommendedName>
        <fullName evidence="8">Endonuclease MutS2</fullName>
        <ecNumber evidence="8">3.1.-.-</ecNumber>
    </recommendedName>
    <alternativeName>
        <fullName evidence="8">Ribosome-associated protein quality control-upstream factor</fullName>
        <shortName evidence="8">RQC-upstream factor</shortName>
        <shortName evidence="8">RqcU</shortName>
        <ecNumber evidence="8">3.6.4.-</ecNumber>
    </alternativeName>
</protein>
<dbReference type="Pfam" id="PF20297">
    <property type="entry name" value="MSSS"/>
    <property type="match status" value="1"/>
</dbReference>
<dbReference type="SMART" id="SM00533">
    <property type="entry name" value="MUTSd"/>
    <property type="match status" value="1"/>
</dbReference>
<keyword evidence="3 8" id="KW-0547">Nucleotide-binding</keyword>
<keyword evidence="5 8" id="KW-0067">ATP-binding</keyword>
<dbReference type="Proteomes" id="UP001500339">
    <property type="component" value="Unassembled WGS sequence"/>
</dbReference>
<dbReference type="InterPro" id="IPR000432">
    <property type="entry name" value="DNA_mismatch_repair_MutS_C"/>
</dbReference>
<keyword evidence="9" id="KW-0175">Coiled coil</keyword>
<comment type="subunit">
    <text evidence="8">Homodimer. Binds to stalled ribosomes, contacting rRNA.</text>
</comment>
<dbReference type="PROSITE" id="PS50828">
    <property type="entry name" value="SMR"/>
    <property type="match status" value="1"/>
</dbReference>
<dbReference type="SUPFAM" id="SSF48334">
    <property type="entry name" value="DNA repair protein MutS, domain III"/>
    <property type="match status" value="1"/>
</dbReference>
<dbReference type="SMART" id="SM00463">
    <property type="entry name" value="SMR"/>
    <property type="match status" value="1"/>
</dbReference>
<dbReference type="InterPro" id="IPR027417">
    <property type="entry name" value="P-loop_NTPase"/>
</dbReference>
<dbReference type="InterPro" id="IPR036063">
    <property type="entry name" value="Smr_dom_sf"/>
</dbReference>
<keyword evidence="7 8" id="KW-0238">DNA-binding</keyword>
<dbReference type="PANTHER" id="PTHR48466">
    <property type="entry name" value="OS10G0509000 PROTEIN-RELATED"/>
    <property type="match status" value="1"/>
</dbReference>
<dbReference type="EMBL" id="BAAACF010000001">
    <property type="protein sequence ID" value="GAA0718351.1"/>
    <property type="molecule type" value="Genomic_DNA"/>
</dbReference>
<dbReference type="NCBIfam" id="TIGR01069">
    <property type="entry name" value="mutS2"/>
    <property type="match status" value="1"/>
</dbReference>
<evidence type="ECO:0000256" key="2">
    <source>
        <dbReference type="ARBA" id="ARBA00022730"/>
    </source>
</evidence>
<comment type="function">
    <text evidence="8">Endonuclease that is involved in the suppression of homologous recombination and thus may have a key role in the control of bacterial genetic diversity.</text>
</comment>
<feature type="coiled-coil region" evidence="9">
    <location>
        <begin position="541"/>
        <end position="638"/>
    </location>
</feature>
<dbReference type="SMART" id="SM00534">
    <property type="entry name" value="MUTSac"/>
    <property type="match status" value="1"/>
</dbReference>
<keyword evidence="4 8" id="KW-0378">Hydrolase</keyword>
<evidence type="ECO:0000256" key="5">
    <source>
        <dbReference type="ARBA" id="ARBA00022840"/>
    </source>
</evidence>
<comment type="similarity">
    <text evidence="8">Belongs to the DNA mismatch repair MutS family. MutS2 subfamily.</text>
</comment>
<dbReference type="PROSITE" id="PS00486">
    <property type="entry name" value="DNA_MISMATCH_REPAIR_2"/>
    <property type="match status" value="1"/>
</dbReference>
<evidence type="ECO:0000256" key="1">
    <source>
        <dbReference type="ARBA" id="ARBA00022722"/>
    </source>
</evidence>
<dbReference type="InterPro" id="IPR005747">
    <property type="entry name" value="MutS2"/>
</dbReference>
<dbReference type="Pfam" id="PF00488">
    <property type="entry name" value="MutS_V"/>
    <property type="match status" value="1"/>
</dbReference>
<dbReference type="Gene3D" id="3.30.1370.110">
    <property type="match status" value="1"/>
</dbReference>
<dbReference type="CDD" id="cd03280">
    <property type="entry name" value="ABC_MutS2"/>
    <property type="match status" value="1"/>
</dbReference>
<evidence type="ECO:0000256" key="9">
    <source>
        <dbReference type="SAM" id="Coils"/>
    </source>
</evidence>
<dbReference type="GO" id="GO:0004519">
    <property type="term" value="F:endonuclease activity"/>
    <property type="evidence" value="ECO:0007669"/>
    <property type="project" value="UniProtKB-KW"/>
</dbReference>
<dbReference type="EC" id="3.1.-.-" evidence="8"/>
<dbReference type="InterPro" id="IPR046893">
    <property type="entry name" value="MSSS"/>
</dbReference>
<evidence type="ECO:0000256" key="6">
    <source>
        <dbReference type="ARBA" id="ARBA00022884"/>
    </source>
</evidence>
<evidence type="ECO:0000256" key="7">
    <source>
        <dbReference type="ARBA" id="ARBA00023125"/>
    </source>
</evidence>
<keyword evidence="2 8" id="KW-0699">rRNA-binding</keyword>
<comment type="caution">
    <text evidence="11">The sequence shown here is derived from an EMBL/GenBank/DDBJ whole genome shotgun (WGS) entry which is preliminary data.</text>
</comment>
<sequence length="785" mass="88240">MNDRALRVLEFNKIKEILKGFTHTKAAKDMIEDLKPYSNLYEVREHLQETKEALSLLMKKGSPPFEGVYDVREEIEKAGKGFTLFPGQLLRIANIMRTGRKFKDYISHKEEEESYRVIEDICEGIYPLKGLEDAIYNAIIGEEEVSDRASTALYNIRRALKDKNSSIRDKVNSLMRSYSSYLQESLYTMRGDRYVLPVKAEHKGAVPGLVHDQSSSGATLFIEPMSLVDLNNEIKELMLKEKAEVERILKELSSKVGDNITYVRNNANIVWELDFIFGKGKFGSSMNGICPHVNEGGFIDIVQGKHPLIDPKVVVPTDIYLGKDFTSLVITGPNTGGKTVTLKTVGLLHIMAMSGLLIPARENSTVSYFNEIYADIGDEQSIEQSLSTFSSHMTNIVNIIGKADEKSLVLFDELGAGTDPTEGAALAVSILEHLRKKKVKIVGTTHYSELKGYALKTEGVENASVEFDVETLKPTYRLLIGIPGKSNAFEISKRLGLPDFIIEEAKSSIASESLRFEDLIQSLQEKTIKAAEDWRKAEILKEEANRLKEGYEEKLYNLNKVREKALIDAQREGKSLIKEAKEEADNILRNIRELERMGYASDTRQKLENERKKLKDKLDRLEAQGEKLETEKGKKIKDVKLGEEVYLPKLNQNVILLTKPDNKGEVQVQAGIMKINVKLEDLRVSEKTKVEKKAVKREAKLNLKSVATSIDLRGMDSEEAIYSTDKYLDEAYMAGLSEVTVIHGKGTGILRKSINDMLKKHSHVKSYRLGEYGEGGTGVTVVELK</sequence>
<feature type="domain" description="Smr" evidence="10">
    <location>
        <begin position="710"/>
        <end position="785"/>
    </location>
</feature>
<dbReference type="PANTHER" id="PTHR48466:SF2">
    <property type="entry name" value="OS10G0509000 PROTEIN"/>
    <property type="match status" value="1"/>
</dbReference>
<keyword evidence="6 8" id="KW-0694">RNA-binding</keyword>
<accession>A0ABN1INX6</accession>
<dbReference type="InterPro" id="IPR036187">
    <property type="entry name" value="DNA_mismatch_repair_MutS_sf"/>
</dbReference>
<evidence type="ECO:0000256" key="3">
    <source>
        <dbReference type="ARBA" id="ARBA00022741"/>
    </source>
</evidence>
<dbReference type="InterPro" id="IPR002625">
    <property type="entry name" value="Smr_dom"/>
</dbReference>
<dbReference type="Pfam" id="PF01713">
    <property type="entry name" value="Smr"/>
    <property type="match status" value="1"/>
</dbReference>
<keyword evidence="8 11" id="KW-0255">Endonuclease</keyword>
<keyword evidence="12" id="KW-1185">Reference proteome</keyword>
<reference evidence="11 12" key="1">
    <citation type="journal article" date="2019" name="Int. J. Syst. Evol. Microbiol.">
        <title>The Global Catalogue of Microorganisms (GCM) 10K type strain sequencing project: providing services to taxonomists for standard genome sequencing and annotation.</title>
        <authorList>
            <consortium name="The Broad Institute Genomics Platform"/>
            <consortium name="The Broad Institute Genome Sequencing Center for Infectious Disease"/>
            <person name="Wu L."/>
            <person name="Ma J."/>
        </authorList>
    </citation>
    <scope>NUCLEOTIDE SEQUENCE [LARGE SCALE GENOMIC DNA]</scope>
    <source>
        <strain evidence="11 12">JCM 1405</strain>
    </source>
</reference>